<keyword evidence="2 4" id="KW-0732">Signal</keyword>
<feature type="signal peptide" evidence="4">
    <location>
        <begin position="1"/>
        <end position="21"/>
    </location>
</feature>
<dbReference type="EMBL" id="JAXAFO010000025">
    <property type="protein sequence ID" value="MDX6850502.1"/>
    <property type="molecule type" value="Genomic_DNA"/>
</dbReference>
<dbReference type="PANTHER" id="PTHR30332">
    <property type="entry name" value="PROBABLE GENERAL SECRETION PATHWAY PROTEIN D"/>
    <property type="match status" value="1"/>
</dbReference>
<keyword evidence="3" id="KW-0472">Membrane</keyword>
<name>A0ABU4S209_9GAMM</name>
<evidence type="ECO:0000313" key="5">
    <source>
        <dbReference type="EMBL" id="MDX6850502.1"/>
    </source>
</evidence>
<comment type="subcellular location">
    <subcellularLocation>
        <location evidence="1">Membrane</location>
    </subcellularLocation>
</comment>
<dbReference type="PANTHER" id="PTHR30332:SF24">
    <property type="entry name" value="SECRETIN GSPD-RELATED"/>
    <property type="match status" value="1"/>
</dbReference>
<accession>A0ABU4S209</accession>
<proteinExistence type="predicted"/>
<sequence length="504" mass="54744">MQFRQYIQRTLVMLAACSVSGCGVMGSFNDSKQGLESAEEKISAAATDTSQDAAIYVQRPAANLTPIKEPEGPAWVNQPLAHDVDVAGLPIDQVLDLVLTETGIVAQLDYNVDPSFRLSMTHRGSVRGALDKIASLSNYSYEVSDTSVHWSAYETETFTLPILGGNYSYMVGKKKPRDDNANNGGSSEMTPIDSSAFDVDRDQFSNTQAEGLNPFTDAKTTVESIVGDYGVVIPSESSSTILVKTTPDLMRTVRSYMEPLIQELSTQVVLEIRVLQVTTENNAEVGLDWTAVKNTASSQLNFFGESPFGVFTNDAPIAFSGSRQTGSSSIDVLVKALEQQGQVSFVTEQRVMTRSGSVAEVELADIEGYLAASRTTNTTDVGSTTELIPGILQGGYTLYSMAKVFDENRVSVVLSNSGSELQPTETIGTETDFIQLPRMKRNRFNIQQVVSDGTTVVAAAVRREENMSKQDSPIRTGWASTSAGARHRVTDIYLLVTPRIIRNI</sequence>
<evidence type="ECO:0000256" key="2">
    <source>
        <dbReference type="ARBA" id="ARBA00022729"/>
    </source>
</evidence>
<organism evidence="5 6">
    <name type="scientific">Gilvimarinus gilvus</name>
    <dbReference type="NCBI Taxonomy" id="3058038"/>
    <lineage>
        <taxon>Bacteria</taxon>
        <taxon>Pseudomonadati</taxon>
        <taxon>Pseudomonadota</taxon>
        <taxon>Gammaproteobacteria</taxon>
        <taxon>Cellvibrionales</taxon>
        <taxon>Cellvibrionaceae</taxon>
        <taxon>Gilvimarinus</taxon>
    </lineage>
</organism>
<comment type="caution">
    <text evidence="5">The sequence shown here is derived from an EMBL/GenBank/DDBJ whole genome shotgun (WGS) entry which is preliminary data.</text>
</comment>
<dbReference type="PROSITE" id="PS51257">
    <property type="entry name" value="PROKAR_LIPOPROTEIN"/>
    <property type="match status" value="1"/>
</dbReference>
<feature type="chain" id="PRO_5047534217" description="Type II and III secretion system protein" evidence="4">
    <location>
        <begin position="22"/>
        <end position="504"/>
    </location>
</feature>
<protein>
    <recommendedName>
        <fullName evidence="7">Type II and III secretion system protein</fullName>
    </recommendedName>
</protein>
<evidence type="ECO:0000256" key="4">
    <source>
        <dbReference type="SAM" id="SignalP"/>
    </source>
</evidence>
<evidence type="ECO:0000256" key="3">
    <source>
        <dbReference type="ARBA" id="ARBA00023136"/>
    </source>
</evidence>
<evidence type="ECO:0008006" key="7">
    <source>
        <dbReference type="Google" id="ProtNLM"/>
    </source>
</evidence>
<dbReference type="InterPro" id="IPR050810">
    <property type="entry name" value="Bact_Secretion_Sys_Channel"/>
</dbReference>
<dbReference type="Proteomes" id="UP001273505">
    <property type="component" value="Unassembled WGS sequence"/>
</dbReference>
<reference evidence="5 6" key="1">
    <citation type="submission" date="2023-11" db="EMBL/GenBank/DDBJ databases">
        <title>Gilvimarinus fulvus sp. nov., isolated from the surface of Kelp.</title>
        <authorList>
            <person name="Sun Y.Y."/>
            <person name="Gong Y."/>
            <person name="Du Z.J."/>
        </authorList>
    </citation>
    <scope>NUCLEOTIDE SEQUENCE [LARGE SCALE GENOMIC DNA]</scope>
    <source>
        <strain evidence="5 6">SDUM040013</strain>
    </source>
</reference>
<keyword evidence="6" id="KW-1185">Reference proteome</keyword>
<evidence type="ECO:0000313" key="6">
    <source>
        <dbReference type="Proteomes" id="UP001273505"/>
    </source>
</evidence>
<evidence type="ECO:0000256" key="1">
    <source>
        <dbReference type="ARBA" id="ARBA00004370"/>
    </source>
</evidence>
<dbReference type="RefSeq" id="WP_302722254.1">
    <property type="nucleotide sequence ID" value="NZ_JAULRU010000514.1"/>
</dbReference>
<gene>
    <name evidence="5" type="ORF">SCD92_14110</name>
</gene>